<organism evidence="3 4">
    <name type="scientific">Polarella glacialis</name>
    <name type="common">Dinoflagellate</name>
    <dbReference type="NCBI Taxonomy" id="89957"/>
    <lineage>
        <taxon>Eukaryota</taxon>
        <taxon>Sar</taxon>
        <taxon>Alveolata</taxon>
        <taxon>Dinophyceae</taxon>
        <taxon>Suessiales</taxon>
        <taxon>Suessiaceae</taxon>
        <taxon>Polarella</taxon>
    </lineage>
</organism>
<dbReference type="PANTHER" id="PTHR21228:SF40">
    <property type="entry name" value="LD45607P"/>
    <property type="match status" value="1"/>
</dbReference>
<evidence type="ECO:0000259" key="2">
    <source>
        <dbReference type="Pfam" id="PF26188"/>
    </source>
</evidence>
<dbReference type="Proteomes" id="UP000626109">
    <property type="component" value="Unassembled WGS sequence"/>
</dbReference>
<accession>A0A813I9L3</accession>
<dbReference type="AlphaFoldDB" id="A0A813I9L3"/>
<dbReference type="PANTHER" id="PTHR21228">
    <property type="entry name" value="FAST LEU-RICH DOMAIN-CONTAINING"/>
    <property type="match status" value="1"/>
</dbReference>
<dbReference type="InterPro" id="IPR050870">
    <property type="entry name" value="FAST_kinase"/>
</dbReference>
<name>A0A813I9L3_POLGL</name>
<dbReference type="InterPro" id="IPR058917">
    <property type="entry name" value="RESC6_dom"/>
</dbReference>
<comment type="caution">
    <text evidence="3">The sequence shown here is derived from an EMBL/GenBank/DDBJ whole genome shotgun (WGS) entry which is preliminary data.</text>
</comment>
<dbReference type="EMBL" id="CAJNNW010007244">
    <property type="protein sequence ID" value="CAE8649099.1"/>
    <property type="molecule type" value="Genomic_DNA"/>
</dbReference>
<feature type="region of interest" description="Disordered" evidence="1">
    <location>
        <begin position="34"/>
        <end position="58"/>
    </location>
</feature>
<dbReference type="Pfam" id="PF26188">
    <property type="entry name" value="RESC6"/>
    <property type="match status" value="2"/>
</dbReference>
<proteinExistence type="predicted"/>
<feature type="domain" description="RNA-editing substrate-binding complex 6 protein" evidence="2">
    <location>
        <begin position="307"/>
        <end position="518"/>
    </location>
</feature>
<protein>
    <recommendedName>
        <fullName evidence="2">RNA-editing substrate-binding complex 6 protein domain-containing protein</fullName>
    </recommendedName>
</protein>
<dbReference type="GO" id="GO:0003723">
    <property type="term" value="F:RNA binding"/>
    <property type="evidence" value="ECO:0007669"/>
    <property type="project" value="TreeGrafter"/>
</dbReference>
<reference evidence="3" key="1">
    <citation type="submission" date="2021-02" db="EMBL/GenBank/DDBJ databases">
        <authorList>
            <person name="Dougan E. K."/>
            <person name="Rhodes N."/>
            <person name="Thang M."/>
            <person name="Chan C."/>
        </authorList>
    </citation>
    <scope>NUCLEOTIDE SEQUENCE</scope>
</reference>
<dbReference type="GO" id="GO:0000963">
    <property type="term" value="P:mitochondrial RNA processing"/>
    <property type="evidence" value="ECO:0007669"/>
    <property type="project" value="TreeGrafter"/>
</dbReference>
<sequence length="563" mass="60589">MALVERCTRAMRGPLQPRGLLGCWRLGAARTTAASSSSSSSSSSPTSSSLRRSSLPSPQAEQRRALSARFLPVKGAASWVDEASVKPVSQDTLAGIPWAGRSTLTGLFLRVASHGPKDPLVWKKLAARADVIAHSLTPKQAALILSAMVRSGQRPESFLRRFSVKFVPSLIDQADLVDLCGIISSLSQLGAYCEESFNLAARRLGEMANQLDARQLSLLVNAYVRCGHHDAELFEKLLKQVPRRLARCTGKDAAVLLNAMAQLPHENSEDIDGEEAPAARSAVGEALRPALEAIALRLPDLLPEADLHSLTLILNAFAQLGFVQKDVLDLLTEELLASDERLQRLSPRQLAMVLNAAARLQLYEPRLLELLASKVRLSAQGLDSQALCVVANACAKLQLGLPTFQVIYAQVPRHLARLSGRQLAMLCHAWAKAHVHNDDLFALLALPLVQRAGQLTAHEVATAVYGYAHFKKSPPELFTPLLERFSSLLEEGAVRDGDLLMLANALGRVGVQDESVGKAISAYAACAPDIRNLSIQAVATFGLADLATSGQAEFGNAGQRTSD</sequence>
<dbReference type="GO" id="GO:0044528">
    <property type="term" value="P:regulation of mitochondrial mRNA stability"/>
    <property type="evidence" value="ECO:0007669"/>
    <property type="project" value="TreeGrafter"/>
</dbReference>
<evidence type="ECO:0000313" key="3">
    <source>
        <dbReference type="EMBL" id="CAE8649099.1"/>
    </source>
</evidence>
<dbReference type="GO" id="GO:0005759">
    <property type="term" value="C:mitochondrial matrix"/>
    <property type="evidence" value="ECO:0007669"/>
    <property type="project" value="TreeGrafter"/>
</dbReference>
<dbReference type="GO" id="GO:0035770">
    <property type="term" value="C:ribonucleoprotein granule"/>
    <property type="evidence" value="ECO:0007669"/>
    <property type="project" value="TreeGrafter"/>
</dbReference>
<gene>
    <name evidence="3" type="ORF">PGLA2088_LOCUS7130</name>
</gene>
<evidence type="ECO:0000256" key="1">
    <source>
        <dbReference type="SAM" id="MobiDB-lite"/>
    </source>
</evidence>
<feature type="domain" description="RNA-editing substrate-binding complex 6 protein" evidence="2">
    <location>
        <begin position="121"/>
        <end position="260"/>
    </location>
</feature>
<evidence type="ECO:0000313" key="4">
    <source>
        <dbReference type="Proteomes" id="UP000626109"/>
    </source>
</evidence>